<keyword evidence="3" id="KW-1185">Reference proteome</keyword>
<proteinExistence type="predicted"/>
<evidence type="ECO:0000313" key="3">
    <source>
        <dbReference type="Proteomes" id="UP000235023"/>
    </source>
</evidence>
<dbReference type="OrthoDB" id="5326346at2759"/>
<dbReference type="Proteomes" id="UP000235023">
    <property type="component" value="Unassembled WGS sequence"/>
</dbReference>
<reference evidence="3" key="1">
    <citation type="submission" date="2017-12" db="EMBL/GenBank/DDBJ databases">
        <authorList>
            <consortium name="DOE Joint Genome Institute"/>
            <person name="Mondo S.J."/>
            <person name="Kjaerbolling I."/>
            <person name="Vesth T.C."/>
            <person name="Frisvad J.C."/>
            <person name="Nybo J.L."/>
            <person name="Theobald S."/>
            <person name="Kuo A."/>
            <person name="Bowyer P."/>
            <person name="Matsuda Y."/>
            <person name="Lyhne E.K."/>
            <person name="Kogle M.E."/>
            <person name="Clum A."/>
            <person name="Lipzen A."/>
            <person name="Salamov A."/>
            <person name="Ngan C.Y."/>
            <person name="Daum C."/>
            <person name="Chiniquy J."/>
            <person name="Barry K."/>
            <person name="LaButti K."/>
            <person name="Haridas S."/>
            <person name="Simmons B.A."/>
            <person name="Magnuson J.K."/>
            <person name="Mortensen U.H."/>
            <person name="Larsen T.O."/>
            <person name="Grigoriev I.V."/>
            <person name="Baker S.E."/>
            <person name="Andersen M.R."/>
            <person name="Nordberg H.P."/>
            <person name="Cantor M.N."/>
            <person name="Hua S.X."/>
        </authorList>
    </citation>
    <scope>NUCLEOTIDE SEQUENCE [LARGE SCALE GENOMIC DNA]</scope>
    <source>
        <strain evidence="3">IBT 19404</strain>
    </source>
</reference>
<dbReference type="InterPro" id="IPR011333">
    <property type="entry name" value="SKP1/BTB/POZ_sf"/>
</dbReference>
<evidence type="ECO:0000256" key="1">
    <source>
        <dbReference type="SAM" id="MobiDB-lite"/>
    </source>
</evidence>
<dbReference type="EMBL" id="KZ559507">
    <property type="protein sequence ID" value="PLN85061.1"/>
    <property type="molecule type" value="Genomic_DNA"/>
</dbReference>
<dbReference type="Gene3D" id="3.30.710.10">
    <property type="entry name" value="Potassium Channel Kv1.1, Chain A"/>
    <property type="match status" value="1"/>
</dbReference>
<organism evidence="2 3">
    <name type="scientific">Aspergillus taichungensis</name>
    <dbReference type="NCBI Taxonomy" id="482145"/>
    <lineage>
        <taxon>Eukaryota</taxon>
        <taxon>Fungi</taxon>
        <taxon>Dikarya</taxon>
        <taxon>Ascomycota</taxon>
        <taxon>Pezizomycotina</taxon>
        <taxon>Eurotiomycetes</taxon>
        <taxon>Eurotiomycetidae</taxon>
        <taxon>Eurotiales</taxon>
        <taxon>Aspergillaceae</taxon>
        <taxon>Aspergillus</taxon>
        <taxon>Aspergillus subgen. Circumdati</taxon>
    </lineage>
</organism>
<evidence type="ECO:0008006" key="4">
    <source>
        <dbReference type="Google" id="ProtNLM"/>
    </source>
</evidence>
<accession>A0A2J5I545</accession>
<protein>
    <recommendedName>
        <fullName evidence="4">BTB domain-containing protein</fullName>
    </recommendedName>
</protein>
<dbReference type="AlphaFoldDB" id="A0A2J5I545"/>
<feature type="compositionally biased region" description="Acidic residues" evidence="1">
    <location>
        <begin position="54"/>
        <end position="64"/>
    </location>
</feature>
<evidence type="ECO:0000313" key="2">
    <source>
        <dbReference type="EMBL" id="PLN85061.1"/>
    </source>
</evidence>
<sequence>MEQPTHVIDPDGEVIIVLQNTDPQFAELDGNIQGVAEELNHPEEHMETPKPTLEEEPAVTEEPTETGVDAPQEEVCFRIQVSAKHLTFASPVFKNILTGGWKESVTYLQQGSVEITAESWDIDALLILLRIIHCQYHHIPLKLTLEVLAKIAALAEYYNCRETVRFLGHIWISALEEPIPSTDCRDLILWLWISWFFQLPSQFKEATSTAMSWGDNWIDNLGLPISDKVIKSMNDRRQEAITNLVHRLHEKREELLSGSRGCGYECSSIMYGALTKQMQLNALLCPKPEVPFVDLNYRSLVQRVSSFISPHWDCDLSRHTQHWHLCDDSSFERIFGELSDTIEGLDLDGFIHGSTG</sequence>
<feature type="region of interest" description="Disordered" evidence="1">
    <location>
        <begin position="42"/>
        <end position="67"/>
    </location>
</feature>
<name>A0A2J5I545_9EURO</name>
<gene>
    <name evidence="2" type="ORF">BDW42DRAFT_18673</name>
</gene>